<accession>A0A199VYQ0</accession>
<dbReference type="EMBL" id="LSRQ01000545">
    <property type="protein sequence ID" value="OAY82129.1"/>
    <property type="molecule type" value="Genomic_DNA"/>
</dbReference>
<evidence type="ECO:0000313" key="2">
    <source>
        <dbReference type="Proteomes" id="UP000092600"/>
    </source>
</evidence>
<gene>
    <name evidence="1" type="ORF">ACMD2_15866</name>
</gene>
<proteinExistence type="predicted"/>
<sequence>MLSTNAAVVIIADRTAATLHSGWAAFSSTATPLACGHAIDVPEITINSLASSVLPITDVGSVGIHDARMLSPGARMSGFNTPGKLADGPRNE</sequence>
<organism evidence="1 2">
    <name type="scientific">Ananas comosus</name>
    <name type="common">Pineapple</name>
    <name type="synonym">Ananas ananas</name>
    <dbReference type="NCBI Taxonomy" id="4615"/>
    <lineage>
        <taxon>Eukaryota</taxon>
        <taxon>Viridiplantae</taxon>
        <taxon>Streptophyta</taxon>
        <taxon>Embryophyta</taxon>
        <taxon>Tracheophyta</taxon>
        <taxon>Spermatophyta</taxon>
        <taxon>Magnoliopsida</taxon>
        <taxon>Liliopsida</taxon>
        <taxon>Poales</taxon>
        <taxon>Bromeliaceae</taxon>
        <taxon>Bromelioideae</taxon>
        <taxon>Ananas</taxon>
    </lineage>
</organism>
<evidence type="ECO:0000313" key="1">
    <source>
        <dbReference type="EMBL" id="OAY82129.1"/>
    </source>
</evidence>
<comment type="caution">
    <text evidence="1">The sequence shown here is derived from an EMBL/GenBank/DDBJ whole genome shotgun (WGS) entry which is preliminary data.</text>
</comment>
<dbReference type="Proteomes" id="UP000092600">
    <property type="component" value="Unassembled WGS sequence"/>
</dbReference>
<protein>
    <submittedName>
        <fullName evidence="1">Uncharacterized protein</fullName>
    </submittedName>
</protein>
<name>A0A199VYQ0_ANACO</name>
<dbReference type="AlphaFoldDB" id="A0A199VYQ0"/>
<reference evidence="1 2" key="1">
    <citation type="journal article" date="2016" name="DNA Res.">
        <title>The draft genome of MD-2 pineapple using hybrid error correction of long reads.</title>
        <authorList>
            <person name="Redwan R.M."/>
            <person name="Saidin A."/>
            <person name="Kumar S.V."/>
        </authorList>
    </citation>
    <scope>NUCLEOTIDE SEQUENCE [LARGE SCALE GENOMIC DNA]</scope>
    <source>
        <strain evidence="2">cv. MD2</strain>
        <tissue evidence="1">Leaf</tissue>
    </source>
</reference>